<protein>
    <submittedName>
        <fullName evidence="1">Mitogen-activated protein kinase kinase 5</fullName>
    </submittedName>
</protein>
<accession>A0ACB9SSV1</accession>
<organism evidence="1 2">
    <name type="scientific">Holotrichia oblita</name>
    <name type="common">Chafer beetle</name>
    <dbReference type="NCBI Taxonomy" id="644536"/>
    <lineage>
        <taxon>Eukaryota</taxon>
        <taxon>Metazoa</taxon>
        <taxon>Ecdysozoa</taxon>
        <taxon>Arthropoda</taxon>
        <taxon>Hexapoda</taxon>
        <taxon>Insecta</taxon>
        <taxon>Pterygota</taxon>
        <taxon>Neoptera</taxon>
        <taxon>Endopterygota</taxon>
        <taxon>Coleoptera</taxon>
        <taxon>Polyphaga</taxon>
        <taxon>Scarabaeiformia</taxon>
        <taxon>Scarabaeidae</taxon>
        <taxon>Melolonthinae</taxon>
        <taxon>Holotrichia</taxon>
    </lineage>
</organism>
<dbReference type="Proteomes" id="UP001056778">
    <property type="component" value="Chromosome 7"/>
</dbReference>
<proteinExistence type="predicted"/>
<comment type="caution">
    <text evidence="1">The sequence shown here is derived from an EMBL/GenBank/DDBJ whole genome shotgun (WGS) entry which is preliminary data.</text>
</comment>
<keyword evidence="2" id="KW-1185">Reference proteome</keyword>
<reference evidence="1" key="1">
    <citation type="submission" date="2022-04" db="EMBL/GenBank/DDBJ databases">
        <title>Chromosome-scale genome assembly of Holotrichia oblita Faldermann.</title>
        <authorList>
            <person name="Rongchong L."/>
        </authorList>
    </citation>
    <scope>NUCLEOTIDE SEQUENCE</scope>
    <source>
        <strain evidence="1">81SQS9</strain>
    </source>
</reference>
<dbReference type="EMBL" id="CM043021">
    <property type="protein sequence ID" value="KAI4458276.1"/>
    <property type="molecule type" value="Genomic_DNA"/>
</dbReference>
<name>A0ACB9SSV1_HOLOL</name>
<keyword evidence="1" id="KW-0418">Kinase</keyword>
<evidence type="ECO:0000313" key="2">
    <source>
        <dbReference type="Proteomes" id="UP001056778"/>
    </source>
</evidence>
<keyword evidence="1" id="KW-0808">Transferase</keyword>
<evidence type="ECO:0000313" key="1">
    <source>
        <dbReference type="EMBL" id="KAI4458276.1"/>
    </source>
</evidence>
<sequence>MSFAETKINDLFQRLQEQRENATSSQMSGGSNNLSRSHNMTPRPRDLGNLTSSPQMRRPGDLPIRQRPPDTEIDKRFKEIMQSSGKLKINDVVYSTDIKEMEYIEELGSGTCGQVVKMRHKPSDEIIAVKQMRRSLNTEENKRIVMDIDVVIKSSDCKYIVQCLGIFLTDTEVWICMELMSTCFDKLLKRLQHPIPEFVLGPVTCATVKALSYLKDVHGVIHRDVKPSNILVDEKGNVKLCDFGISGRLVDSRAKTRSAGCAAYMAPERIEITNPDYDIRADVWSLGITLVELATGALPYQDCKTDFEVLARVIGNDPPTLPENKDFTQNLGNLYLCGKFNPYSEHTPSPSLKRQTVTTIKPPIHHPVQQSMTNGSSSLSVSPNKQYLDMGHPDSRMKPSLPPDGRSNHVSRISTFQNTNLIHQRDHLHQSIPDKPYHQSKMECPMRSYSPLQSYQSHMNAKNSTSQERALIKSPLFQRRNDISSDSSPFTSPILTRKIDYQPGLSSPFFAKKSDNRLGSPLDSSSIGYRSPYQNEEQQQPYYESSSPIVRQRFEHQQKQQQQAREAEEAAKLDSGKKRFASYMKLQLGGDKSGRSSRHQSPEPPPRLNRGLSGDQSPLAIRRNYIDNSTPGSPSLSRRYISPTPPIPPPRRLSESTSVPGSPQHLRARFHYTPEPQRRLFHQNDIS</sequence>
<gene>
    <name evidence="1" type="ORF">MML48_7g00015568</name>
</gene>